<dbReference type="PANTHER" id="PTHR43401:SF2">
    <property type="entry name" value="L-THREONINE 3-DEHYDROGENASE"/>
    <property type="match status" value="1"/>
</dbReference>
<dbReference type="AlphaFoldDB" id="A0A438MDT9"/>
<dbReference type="SUPFAM" id="SSF51735">
    <property type="entry name" value="NAD(P)-binding Rossmann-fold domains"/>
    <property type="match status" value="1"/>
</dbReference>
<keyword evidence="4" id="KW-0560">Oxidoreductase</keyword>
<comment type="cofactor">
    <cofactor evidence="1">
        <name>Zn(2+)</name>
        <dbReference type="ChEBI" id="CHEBI:29105"/>
    </cofactor>
</comment>
<dbReference type="InterPro" id="IPR013149">
    <property type="entry name" value="ADH-like_C"/>
</dbReference>
<dbReference type="Pfam" id="PF00107">
    <property type="entry name" value="ADH_zinc_N"/>
    <property type="match status" value="1"/>
</dbReference>
<dbReference type="Gene3D" id="3.90.180.10">
    <property type="entry name" value="Medium-chain alcohol dehydrogenases, catalytic domain"/>
    <property type="match status" value="1"/>
</dbReference>
<evidence type="ECO:0000313" key="6">
    <source>
        <dbReference type="EMBL" id="RVX43912.1"/>
    </source>
</evidence>
<dbReference type="SUPFAM" id="SSF50129">
    <property type="entry name" value="GroES-like"/>
    <property type="match status" value="1"/>
</dbReference>
<dbReference type="GO" id="GO:0046872">
    <property type="term" value="F:metal ion binding"/>
    <property type="evidence" value="ECO:0007669"/>
    <property type="project" value="UniProtKB-KW"/>
</dbReference>
<dbReference type="InterPro" id="IPR013154">
    <property type="entry name" value="ADH-like_N"/>
</dbReference>
<organism evidence="6 7">
    <name type="scientific">Nonomuraea polychroma</name>
    <dbReference type="NCBI Taxonomy" id="46176"/>
    <lineage>
        <taxon>Bacteria</taxon>
        <taxon>Bacillati</taxon>
        <taxon>Actinomycetota</taxon>
        <taxon>Actinomycetes</taxon>
        <taxon>Streptosporangiales</taxon>
        <taxon>Streptosporangiaceae</taxon>
        <taxon>Nonomuraea</taxon>
    </lineage>
</organism>
<dbReference type="InterPro" id="IPR011032">
    <property type="entry name" value="GroES-like_sf"/>
</dbReference>
<accession>A0A438MDT9</accession>
<evidence type="ECO:0000256" key="1">
    <source>
        <dbReference type="ARBA" id="ARBA00001947"/>
    </source>
</evidence>
<dbReference type="Proteomes" id="UP000284824">
    <property type="component" value="Unassembled WGS sequence"/>
</dbReference>
<reference evidence="6 7" key="1">
    <citation type="submission" date="2019-01" db="EMBL/GenBank/DDBJ databases">
        <title>Sequencing the genomes of 1000 actinobacteria strains.</title>
        <authorList>
            <person name="Klenk H.-P."/>
        </authorList>
    </citation>
    <scope>NUCLEOTIDE SEQUENCE [LARGE SCALE GENOMIC DNA]</scope>
    <source>
        <strain evidence="6 7">DSM 43925</strain>
    </source>
</reference>
<evidence type="ECO:0000259" key="5">
    <source>
        <dbReference type="SMART" id="SM00829"/>
    </source>
</evidence>
<dbReference type="EMBL" id="SAUN01000001">
    <property type="protein sequence ID" value="RVX43912.1"/>
    <property type="molecule type" value="Genomic_DNA"/>
</dbReference>
<dbReference type="InterPro" id="IPR020843">
    <property type="entry name" value="ER"/>
</dbReference>
<sequence length="344" mass="36126">MKALVKYGAADGDVEIRELPEPEATPGRILVEVEAVGVCGSDLHMWRNTHSWPVSQPVVLGHEMAGRVVDAGGIRGIVPGQRITCETAASVCGSCTYCRTGAYNMCPERRGYGALADGAFTRLLSVRPDIVHVVPDGVPTEHAALSEPVCVAYNALVERTRIVPGDVVVIQGAGAIGIMAAQVARLAGAGTVVMLGTAVDAKRLPVALAVGADHAVDITTCDPGEVVRDLGDGRGADLVVDCTGVSRALLQSMQFVRPLGTIAKIGWGPQPLDFSLDPLVAKAVTLAGSFSHTYETWERVLRLMSTGAVRMAPLVGGVYDLPDWNEAFEAMENGTNVKSVISGF</sequence>
<evidence type="ECO:0000256" key="4">
    <source>
        <dbReference type="ARBA" id="ARBA00023002"/>
    </source>
</evidence>
<comment type="caution">
    <text evidence="6">The sequence shown here is derived from an EMBL/GenBank/DDBJ whole genome shotgun (WGS) entry which is preliminary data.</text>
</comment>
<dbReference type="GO" id="GO:0016491">
    <property type="term" value="F:oxidoreductase activity"/>
    <property type="evidence" value="ECO:0007669"/>
    <property type="project" value="UniProtKB-KW"/>
</dbReference>
<keyword evidence="2" id="KW-0479">Metal-binding</keyword>
<keyword evidence="7" id="KW-1185">Reference proteome</keyword>
<dbReference type="PANTHER" id="PTHR43401">
    <property type="entry name" value="L-THREONINE 3-DEHYDROGENASE"/>
    <property type="match status" value="1"/>
</dbReference>
<keyword evidence="3" id="KW-0862">Zinc</keyword>
<proteinExistence type="predicted"/>
<dbReference type="OrthoDB" id="9797931at2"/>
<feature type="domain" description="Enoyl reductase (ER)" evidence="5">
    <location>
        <begin position="12"/>
        <end position="341"/>
    </location>
</feature>
<gene>
    <name evidence="6" type="ORF">EDD27_6622</name>
</gene>
<name>A0A438MDT9_9ACTN</name>
<dbReference type="Gene3D" id="3.40.50.720">
    <property type="entry name" value="NAD(P)-binding Rossmann-like Domain"/>
    <property type="match status" value="1"/>
</dbReference>
<evidence type="ECO:0000256" key="3">
    <source>
        <dbReference type="ARBA" id="ARBA00022833"/>
    </source>
</evidence>
<dbReference type="CDD" id="cd08258">
    <property type="entry name" value="Zn_ADH4"/>
    <property type="match status" value="1"/>
</dbReference>
<evidence type="ECO:0000256" key="2">
    <source>
        <dbReference type="ARBA" id="ARBA00022723"/>
    </source>
</evidence>
<dbReference type="SMART" id="SM00829">
    <property type="entry name" value="PKS_ER"/>
    <property type="match status" value="1"/>
</dbReference>
<protein>
    <submittedName>
        <fullName evidence="6">Alcohol dehydrogenase/L-iditol 2-dehydrogenase</fullName>
    </submittedName>
</protein>
<dbReference type="Pfam" id="PF08240">
    <property type="entry name" value="ADH_N"/>
    <property type="match status" value="1"/>
</dbReference>
<evidence type="ECO:0000313" key="7">
    <source>
        <dbReference type="Proteomes" id="UP000284824"/>
    </source>
</evidence>
<dbReference type="InterPro" id="IPR036291">
    <property type="entry name" value="NAD(P)-bd_dom_sf"/>
</dbReference>
<dbReference type="RefSeq" id="WP_127935772.1">
    <property type="nucleotide sequence ID" value="NZ_SAUN01000001.1"/>
</dbReference>
<dbReference type="InterPro" id="IPR050129">
    <property type="entry name" value="Zn_alcohol_dh"/>
</dbReference>